<dbReference type="EMBL" id="CP028843">
    <property type="protein sequence ID" value="AWB19828.1"/>
    <property type="molecule type" value="Genomic_DNA"/>
</dbReference>
<sequence length="104" mass="11129">MAEIHLFPVPSPVDAAPETFRRLTAVLTNAARAGTDLGPRGHQIALLREGIGEGLRDVVEAMVPMLDALSDNDPARQALEEMIERFVLCIRAVLGAVDRLSAAA</sequence>
<protein>
    <submittedName>
        <fullName evidence="1">Uncharacterized protein</fullName>
    </submittedName>
</protein>
<reference evidence="1 2" key="1">
    <citation type="submission" date="2018-04" db="EMBL/GenBank/DDBJ databases">
        <title>Methylobacterium sp. PR1016A genome.</title>
        <authorList>
            <person name="Park W."/>
        </authorList>
    </citation>
    <scope>NUCLEOTIDE SEQUENCE [LARGE SCALE GENOMIC DNA]</scope>
    <source>
        <strain evidence="1 2">PR1016A</strain>
    </source>
</reference>
<keyword evidence="2" id="KW-1185">Reference proteome</keyword>
<dbReference type="RefSeq" id="WP_099951753.1">
    <property type="nucleotide sequence ID" value="NZ_CP028843.1"/>
</dbReference>
<dbReference type="KEGG" id="mee:DA075_01805"/>
<evidence type="ECO:0000313" key="1">
    <source>
        <dbReference type="EMBL" id="AWB19828.1"/>
    </source>
</evidence>
<gene>
    <name evidence="1" type="ORF">DA075_01805</name>
</gene>
<accession>A0A2R4WE86</accession>
<proteinExistence type="predicted"/>
<evidence type="ECO:0000313" key="2">
    <source>
        <dbReference type="Proteomes" id="UP000244755"/>
    </source>
</evidence>
<organism evidence="1 2">
    <name type="scientific">Methylobacterium currus</name>
    <dbReference type="NCBI Taxonomy" id="2051553"/>
    <lineage>
        <taxon>Bacteria</taxon>
        <taxon>Pseudomonadati</taxon>
        <taxon>Pseudomonadota</taxon>
        <taxon>Alphaproteobacteria</taxon>
        <taxon>Hyphomicrobiales</taxon>
        <taxon>Methylobacteriaceae</taxon>
        <taxon>Methylobacterium</taxon>
    </lineage>
</organism>
<dbReference type="OrthoDB" id="9917962at2"/>
<dbReference type="Proteomes" id="UP000244755">
    <property type="component" value="Chromosome 1"/>
</dbReference>
<dbReference type="AlphaFoldDB" id="A0A2R4WE86"/>
<name>A0A2R4WE86_9HYPH</name>